<dbReference type="Pfam" id="PF07690">
    <property type="entry name" value="MFS_1"/>
    <property type="match status" value="1"/>
</dbReference>
<sequence>MPSSLPIAAALALLAFGANMAGPLYPGYQERLGFGDLTLTLVYATYAVVSVPALLVLGPLGDRWGRVRLMRIGLVLAAAGALCFAIGDHPGWLFAGRILQGTALGAATGAGMALLAEASAARPGRRVVGGAVAFLAGTAAGPGLTGLLADHLPEPHATVHLLYVAALLVVRRRLAQTPAVDQVAEGPPAERLVTEGLVTEGLVTEGLAAEDQGAEDRGARGPVAGRRPAHPRGPRLPVQGRSSFLSAAMVGFLSWAVVGLFLGLVPSAVARGAGEVGTTALGAVAALVLLAALPAQALLPRLGAMRAERAGLVLLAAALAVLAATGAAAPLPVVLATAVVAGVGHGLAYGGAHAVVESTATGAGAAGTTALAYVVYYLGAGLPTVAVGLLATGMPLPTATGALAAALLAVTVVTTLVTGHAQARATGRIRPVDCPAVHDTAAMVRGALRGLHEANGILHGVQTRVAR</sequence>
<keyword evidence="3" id="KW-1003">Cell membrane</keyword>
<feature type="transmembrane region" description="Helical" evidence="8">
    <location>
        <begin position="244"/>
        <end position="264"/>
    </location>
</feature>
<gene>
    <name evidence="10" type="ORF">JOF36_003619</name>
</gene>
<evidence type="ECO:0000256" key="3">
    <source>
        <dbReference type="ARBA" id="ARBA00022475"/>
    </source>
</evidence>
<evidence type="ECO:0000313" key="10">
    <source>
        <dbReference type="EMBL" id="MBP2367923.1"/>
    </source>
</evidence>
<evidence type="ECO:0000256" key="1">
    <source>
        <dbReference type="ARBA" id="ARBA00004651"/>
    </source>
</evidence>
<dbReference type="PANTHER" id="PTHR23517">
    <property type="entry name" value="RESISTANCE PROTEIN MDTM, PUTATIVE-RELATED-RELATED"/>
    <property type="match status" value="1"/>
</dbReference>
<dbReference type="Gene3D" id="1.20.1250.20">
    <property type="entry name" value="MFS general substrate transporter like domains"/>
    <property type="match status" value="1"/>
</dbReference>
<dbReference type="RefSeq" id="WP_210028130.1">
    <property type="nucleotide sequence ID" value="NZ_JAGINU010000001.1"/>
</dbReference>
<keyword evidence="6 8" id="KW-0472">Membrane</keyword>
<organism evidence="10 11">
    <name type="scientific">Pseudonocardia parietis</name>
    <dbReference type="NCBI Taxonomy" id="570936"/>
    <lineage>
        <taxon>Bacteria</taxon>
        <taxon>Bacillati</taxon>
        <taxon>Actinomycetota</taxon>
        <taxon>Actinomycetes</taxon>
        <taxon>Pseudonocardiales</taxon>
        <taxon>Pseudonocardiaceae</taxon>
        <taxon>Pseudonocardia</taxon>
    </lineage>
</organism>
<feature type="transmembrane region" description="Helical" evidence="8">
    <location>
        <begin position="127"/>
        <end position="149"/>
    </location>
</feature>
<feature type="transmembrane region" description="Helical" evidence="8">
    <location>
        <begin position="311"/>
        <end position="329"/>
    </location>
</feature>
<comment type="subcellular location">
    <subcellularLocation>
        <location evidence="1">Cell membrane</location>
        <topology evidence="1">Multi-pass membrane protein</topology>
    </subcellularLocation>
</comment>
<keyword evidence="11" id="KW-1185">Reference proteome</keyword>
<feature type="transmembrane region" description="Helical" evidence="8">
    <location>
        <begin position="69"/>
        <end position="87"/>
    </location>
</feature>
<feature type="transmembrane region" description="Helical" evidence="8">
    <location>
        <begin position="335"/>
        <end position="356"/>
    </location>
</feature>
<protein>
    <submittedName>
        <fullName evidence="10">MFS family permease</fullName>
    </submittedName>
</protein>
<dbReference type="InterPro" id="IPR011701">
    <property type="entry name" value="MFS"/>
</dbReference>
<feature type="transmembrane region" description="Helical" evidence="8">
    <location>
        <begin position="155"/>
        <end position="170"/>
    </location>
</feature>
<feature type="domain" description="Major facilitator superfamily (MFS) profile" evidence="9">
    <location>
        <begin position="3"/>
        <end position="422"/>
    </location>
</feature>
<dbReference type="InterPro" id="IPR050171">
    <property type="entry name" value="MFS_Transporters"/>
</dbReference>
<dbReference type="PANTHER" id="PTHR23517:SF13">
    <property type="entry name" value="MAJOR FACILITATOR SUPERFAMILY MFS_1"/>
    <property type="match status" value="1"/>
</dbReference>
<evidence type="ECO:0000256" key="4">
    <source>
        <dbReference type="ARBA" id="ARBA00022692"/>
    </source>
</evidence>
<feature type="transmembrane region" description="Helical" evidence="8">
    <location>
        <begin position="93"/>
        <end position="115"/>
    </location>
</feature>
<reference evidence="10 11" key="1">
    <citation type="submission" date="2021-03" db="EMBL/GenBank/DDBJ databases">
        <title>Sequencing the genomes of 1000 actinobacteria strains.</title>
        <authorList>
            <person name="Klenk H.-P."/>
        </authorList>
    </citation>
    <scope>NUCLEOTIDE SEQUENCE [LARGE SCALE GENOMIC DNA]</scope>
    <source>
        <strain evidence="10 11">DSM 45256</strain>
    </source>
</reference>
<dbReference type="PROSITE" id="PS50850">
    <property type="entry name" value="MFS"/>
    <property type="match status" value="1"/>
</dbReference>
<evidence type="ECO:0000256" key="7">
    <source>
        <dbReference type="SAM" id="MobiDB-lite"/>
    </source>
</evidence>
<evidence type="ECO:0000256" key="2">
    <source>
        <dbReference type="ARBA" id="ARBA00022448"/>
    </source>
</evidence>
<evidence type="ECO:0000256" key="8">
    <source>
        <dbReference type="SAM" id="Phobius"/>
    </source>
</evidence>
<dbReference type="InterPro" id="IPR036259">
    <property type="entry name" value="MFS_trans_sf"/>
</dbReference>
<evidence type="ECO:0000256" key="5">
    <source>
        <dbReference type="ARBA" id="ARBA00022989"/>
    </source>
</evidence>
<feature type="transmembrane region" description="Helical" evidence="8">
    <location>
        <begin position="276"/>
        <end position="299"/>
    </location>
</feature>
<name>A0ABS4VVH1_9PSEU</name>
<feature type="transmembrane region" description="Helical" evidence="8">
    <location>
        <begin position="368"/>
        <end position="390"/>
    </location>
</feature>
<evidence type="ECO:0000256" key="6">
    <source>
        <dbReference type="ARBA" id="ARBA00023136"/>
    </source>
</evidence>
<dbReference type="Proteomes" id="UP001519295">
    <property type="component" value="Unassembled WGS sequence"/>
</dbReference>
<dbReference type="InterPro" id="IPR020846">
    <property type="entry name" value="MFS_dom"/>
</dbReference>
<feature type="transmembrane region" description="Helical" evidence="8">
    <location>
        <begin position="402"/>
        <end position="421"/>
    </location>
</feature>
<keyword evidence="5 8" id="KW-1133">Transmembrane helix</keyword>
<keyword evidence="2" id="KW-0813">Transport</keyword>
<keyword evidence="4 8" id="KW-0812">Transmembrane</keyword>
<dbReference type="SUPFAM" id="SSF103473">
    <property type="entry name" value="MFS general substrate transporter"/>
    <property type="match status" value="1"/>
</dbReference>
<comment type="caution">
    <text evidence="10">The sequence shown here is derived from an EMBL/GenBank/DDBJ whole genome shotgun (WGS) entry which is preliminary data.</text>
</comment>
<feature type="transmembrane region" description="Helical" evidence="8">
    <location>
        <begin position="37"/>
        <end position="57"/>
    </location>
</feature>
<evidence type="ECO:0000313" key="11">
    <source>
        <dbReference type="Proteomes" id="UP001519295"/>
    </source>
</evidence>
<proteinExistence type="predicted"/>
<dbReference type="EMBL" id="JAGINU010000001">
    <property type="protein sequence ID" value="MBP2367923.1"/>
    <property type="molecule type" value="Genomic_DNA"/>
</dbReference>
<evidence type="ECO:0000259" key="9">
    <source>
        <dbReference type="PROSITE" id="PS50850"/>
    </source>
</evidence>
<feature type="region of interest" description="Disordered" evidence="7">
    <location>
        <begin position="208"/>
        <end position="237"/>
    </location>
</feature>
<accession>A0ABS4VVH1</accession>